<gene>
    <name evidence="2" type="ORF">H257_10547</name>
</gene>
<reference evidence="2" key="1">
    <citation type="submission" date="2013-12" db="EMBL/GenBank/DDBJ databases">
        <title>The Genome Sequence of Aphanomyces astaci APO3.</title>
        <authorList>
            <consortium name="The Broad Institute Genomics Platform"/>
            <person name="Russ C."/>
            <person name="Tyler B."/>
            <person name="van West P."/>
            <person name="Dieguez-Uribeondo J."/>
            <person name="Young S.K."/>
            <person name="Zeng Q."/>
            <person name="Gargeya S."/>
            <person name="Fitzgerald M."/>
            <person name="Abouelleil A."/>
            <person name="Alvarado L."/>
            <person name="Chapman S.B."/>
            <person name="Gainer-Dewar J."/>
            <person name="Goldberg J."/>
            <person name="Griggs A."/>
            <person name="Gujja S."/>
            <person name="Hansen M."/>
            <person name="Howarth C."/>
            <person name="Imamovic A."/>
            <person name="Ireland A."/>
            <person name="Larimer J."/>
            <person name="McCowan C."/>
            <person name="Murphy C."/>
            <person name="Pearson M."/>
            <person name="Poon T.W."/>
            <person name="Priest M."/>
            <person name="Roberts A."/>
            <person name="Saif S."/>
            <person name="Shea T."/>
            <person name="Sykes S."/>
            <person name="Wortman J."/>
            <person name="Nusbaum C."/>
            <person name="Birren B."/>
        </authorList>
    </citation>
    <scope>NUCLEOTIDE SEQUENCE [LARGE SCALE GENOMIC DNA]</scope>
    <source>
        <strain evidence="2">APO3</strain>
    </source>
</reference>
<feature type="compositionally biased region" description="Polar residues" evidence="1">
    <location>
        <begin position="19"/>
        <end position="41"/>
    </location>
</feature>
<accession>W4G778</accession>
<dbReference type="AlphaFoldDB" id="W4G778"/>
<name>W4G778_APHAT</name>
<sequence length="440" mass="49763">MLPPPPSTTTKTPLLDSQDAASYTQQHAPTTTSTMPANSSRPKQRWVQAARHIRDKSPKPSNRWNELLTTFRSSQRSTCIMRPPANPDKPISSFQLSDIDVFLGRSKPPAIEYIVVEVLVHKCPLHPSHLGRWAHSAVRYTMPNGDQKLVNICRPEEGHQLIEFYDDPEDYLLGVQGKGGIFSRDICSIRIEDVHPDSMRALDHHFQAISHRFRADGKGCSFEITGGFWENLVREMFHLPSKPSGNCARWVSKGLVYANVLKRQSMFPKAIWVEMLENQSAANAANVNVVYYRRIKGKAKEKPHLQTGFSFTSVKACLFFPTDLFQSWLYWDMAKFANVIVDNSDDVSTDQQAAQLQLELVGGEGCRTPRAVIYCVRFSHAFLVFALALGYVFYCPGGYPPQEHGIPFAYEVCPTTWPGTTGYRITLSIVAIAILEFWWY</sequence>
<dbReference type="GeneID" id="20812543"/>
<dbReference type="RefSeq" id="XP_009835428.1">
    <property type="nucleotide sequence ID" value="XM_009837126.1"/>
</dbReference>
<feature type="region of interest" description="Disordered" evidence="1">
    <location>
        <begin position="1"/>
        <end position="43"/>
    </location>
</feature>
<organism evidence="2">
    <name type="scientific">Aphanomyces astaci</name>
    <name type="common">Crayfish plague agent</name>
    <dbReference type="NCBI Taxonomy" id="112090"/>
    <lineage>
        <taxon>Eukaryota</taxon>
        <taxon>Sar</taxon>
        <taxon>Stramenopiles</taxon>
        <taxon>Oomycota</taxon>
        <taxon>Saprolegniomycetes</taxon>
        <taxon>Saprolegniales</taxon>
        <taxon>Verrucalvaceae</taxon>
        <taxon>Aphanomyces</taxon>
    </lineage>
</organism>
<dbReference type="EMBL" id="KI913142">
    <property type="protein sequence ID" value="ETV74924.1"/>
    <property type="molecule type" value="Genomic_DNA"/>
</dbReference>
<dbReference type="OrthoDB" id="62407at2759"/>
<dbReference type="VEuPathDB" id="FungiDB:H257_10547"/>
<proteinExistence type="predicted"/>
<evidence type="ECO:0000256" key="1">
    <source>
        <dbReference type="SAM" id="MobiDB-lite"/>
    </source>
</evidence>
<protein>
    <submittedName>
        <fullName evidence="2">Uncharacterized protein</fullName>
    </submittedName>
</protein>
<evidence type="ECO:0000313" key="2">
    <source>
        <dbReference type="EMBL" id="ETV74924.1"/>
    </source>
</evidence>